<dbReference type="InterPro" id="IPR013083">
    <property type="entry name" value="Znf_RING/FYVE/PHD"/>
</dbReference>
<dbReference type="InterPro" id="IPR011011">
    <property type="entry name" value="Znf_FYVE_PHD"/>
</dbReference>
<keyword evidence="7" id="KW-0812">Transmembrane</keyword>
<dbReference type="InterPro" id="IPR027469">
    <property type="entry name" value="Cation_efflux_TMD_sf"/>
</dbReference>
<evidence type="ECO:0000256" key="16">
    <source>
        <dbReference type="PROSITE-ProRule" id="PRU00146"/>
    </source>
</evidence>
<dbReference type="SMART" id="SM00249">
    <property type="entry name" value="PHD"/>
    <property type="match status" value="1"/>
</dbReference>
<evidence type="ECO:0000256" key="7">
    <source>
        <dbReference type="ARBA" id="ARBA00022692"/>
    </source>
</evidence>
<evidence type="ECO:0000259" key="20">
    <source>
        <dbReference type="PROSITE" id="PS51183"/>
    </source>
</evidence>
<evidence type="ECO:0000313" key="23">
    <source>
        <dbReference type="Proteomes" id="UP000697127"/>
    </source>
</evidence>
<dbReference type="PROSITE" id="PS01359">
    <property type="entry name" value="ZF_PHD_1"/>
    <property type="match status" value="1"/>
</dbReference>
<evidence type="ECO:0000256" key="11">
    <source>
        <dbReference type="ARBA" id="ARBA00022989"/>
    </source>
</evidence>
<dbReference type="InterPro" id="IPR001965">
    <property type="entry name" value="Znf_PHD"/>
</dbReference>
<evidence type="ECO:0000256" key="8">
    <source>
        <dbReference type="ARBA" id="ARBA00022723"/>
    </source>
</evidence>
<dbReference type="InterPro" id="IPR003347">
    <property type="entry name" value="JmjC_dom"/>
</dbReference>
<dbReference type="Pfam" id="PF01545">
    <property type="entry name" value="Cation_efflux"/>
    <property type="match status" value="1"/>
</dbReference>
<evidence type="ECO:0000256" key="12">
    <source>
        <dbReference type="ARBA" id="ARBA00023065"/>
    </source>
</evidence>
<dbReference type="FunFam" id="1.20.1510.10:FF:000013">
    <property type="entry name" value="Cation efflux family protein"/>
    <property type="match status" value="1"/>
</dbReference>
<dbReference type="GO" id="GO:0006826">
    <property type="term" value="P:iron ion transport"/>
    <property type="evidence" value="ECO:0007669"/>
    <property type="project" value="UniProtKB-KW"/>
</dbReference>
<dbReference type="PANTHER" id="PTHR10694:SF113">
    <property type="entry name" value="PROTEIN JUMONJI"/>
    <property type="match status" value="1"/>
</dbReference>
<evidence type="ECO:0000256" key="4">
    <source>
        <dbReference type="ARBA" id="ARBA00022434"/>
    </source>
</evidence>
<name>A0A9P7BG00_9ASCO</name>
<dbReference type="SMART" id="SM00545">
    <property type="entry name" value="JmjN"/>
    <property type="match status" value="1"/>
</dbReference>
<dbReference type="EMBL" id="PUHW01000080">
    <property type="protein sequence ID" value="KAG0689446.1"/>
    <property type="molecule type" value="Genomic_DNA"/>
</dbReference>
<feature type="region of interest" description="Disordered" evidence="17">
    <location>
        <begin position="43"/>
        <end position="62"/>
    </location>
</feature>
<dbReference type="InterPro" id="IPR058533">
    <property type="entry name" value="Cation_efflux_TM"/>
</dbReference>
<evidence type="ECO:0000256" key="2">
    <source>
        <dbReference type="ARBA" id="ARBA00004141"/>
    </source>
</evidence>
<dbReference type="PROSITE" id="PS51183">
    <property type="entry name" value="JMJN"/>
    <property type="match status" value="1"/>
</dbReference>
<dbReference type="InterPro" id="IPR001606">
    <property type="entry name" value="ARID_dom"/>
</dbReference>
<comment type="subcellular location">
    <subcellularLocation>
        <location evidence="2">Membrane</location>
        <topology evidence="2">Multi-pass membrane protein</topology>
    </subcellularLocation>
    <subcellularLocation>
        <location evidence="1">Nucleus</location>
    </subcellularLocation>
</comment>
<keyword evidence="5" id="KW-0813">Transport</keyword>
<keyword evidence="6" id="KW-0410">Iron transport</keyword>
<keyword evidence="4" id="KW-0409">Iron storage</keyword>
<dbReference type="SUPFAM" id="SSF161111">
    <property type="entry name" value="Cation efflux protein transmembrane domain-like"/>
    <property type="match status" value="1"/>
</dbReference>
<feature type="domain" description="JmjN" evidence="20">
    <location>
        <begin position="326"/>
        <end position="367"/>
    </location>
</feature>
<organism evidence="22 23">
    <name type="scientific">Pichia californica</name>
    <dbReference type="NCBI Taxonomy" id="460514"/>
    <lineage>
        <taxon>Eukaryota</taxon>
        <taxon>Fungi</taxon>
        <taxon>Dikarya</taxon>
        <taxon>Ascomycota</taxon>
        <taxon>Saccharomycotina</taxon>
        <taxon>Pichiomycetes</taxon>
        <taxon>Pichiales</taxon>
        <taxon>Pichiaceae</taxon>
        <taxon>Pichia</taxon>
    </lineage>
</organism>
<dbReference type="Pfam" id="PF01388">
    <property type="entry name" value="ARID"/>
    <property type="match status" value="1"/>
</dbReference>
<keyword evidence="9 16" id="KW-0863">Zinc-finger</keyword>
<dbReference type="InterPro" id="IPR003349">
    <property type="entry name" value="JmjN"/>
</dbReference>
<dbReference type="Pfam" id="PF02373">
    <property type="entry name" value="JmjC"/>
    <property type="match status" value="2"/>
</dbReference>
<feature type="region of interest" description="Disordered" evidence="17">
    <location>
        <begin position="256"/>
        <end position="279"/>
    </location>
</feature>
<evidence type="ECO:0000256" key="3">
    <source>
        <dbReference type="ARBA" id="ARBA00008873"/>
    </source>
</evidence>
<dbReference type="Gene3D" id="1.20.1510.10">
    <property type="entry name" value="Cation efflux protein transmembrane domain"/>
    <property type="match status" value="1"/>
</dbReference>
<dbReference type="Pfam" id="PF02375">
    <property type="entry name" value="JmjN"/>
    <property type="match status" value="1"/>
</dbReference>
<keyword evidence="13" id="KW-0472">Membrane</keyword>
<dbReference type="SMART" id="SM01014">
    <property type="entry name" value="ARID"/>
    <property type="match status" value="1"/>
</dbReference>
<feature type="domain" description="ARID" evidence="19">
    <location>
        <begin position="391"/>
        <end position="485"/>
    </location>
</feature>
<feature type="compositionally biased region" description="Low complexity" evidence="17">
    <location>
        <begin position="256"/>
        <end position="265"/>
    </location>
</feature>
<comment type="similarity">
    <text evidence="3">Belongs to the cation diffusion facilitator (CDF) transporter (TC 2.A.4) family. SLC30A subfamily.</text>
</comment>
<dbReference type="NCBIfam" id="TIGR01297">
    <property type="entry name" value="CDF"/>
    <property type="match status" value="1"/>
</dbReference>
<feature type="domain" description="JmjC" evidence="21">
    <location>
        <begin position="667"/>
        <end position="885"/>
    </location>
</feature>
<evidence type="ECO:0000256" key="17">
    <source>
        <dbReference type="SAM" id="MobiDB-lite"/>
    </source>
</evidence>
<dbReference type="Gene3D" id="1.10.150.60">
    <property type="entry name" value="ARID DNA-binding domain"/>
    <property type="match status" value="1"/>
</dbReference>
<keyword evidence="23" id="KW-1185">Reference proteome</keyword>
<dbReference type="Gene3D" id="2.60.120.650">
    <property type="entry name" value="Cupin"/>
    <property type="match status" value="1"/>
</dbReference>
<dbReference type="GO" id="GO:0008324">
    <property type="term" value="F:monoatomic cation transmembrane transporter activity"/>
    <property type="evidence" value="ECO:0007669"/>
    <property type="project" value="InterPro"/>
</dbReference>
<proteinExistence type="inferred from homology"/>
<dbReference type="GO" id="GO:0008270">
    <property type="term" value="F:zinc ion binding"/>
    <property type="evidence" value="ECO:0007669"/>
    <property type="project" value="UniProtKB-KW"/>
</dbReference>
<evidence type="ECO:0000256" key="9">
    <source>
        <dbReference type="ARBA" id="ARBA00022771"/>
    </source>
</evidence>
<keyword evidence="14" id="KW-0539">Nucleus</keyword>
<dbReference type="GO" id="GO:0016020">
    <property type="term" value="C:membrane"/>
    <property type="evidence" value="ECO:0007669"/>
    <property type="project" value="UniProtKB-SubCell"/>
</dbReference>
<dbReference type="SUPFAM" id="SSF46774">
    <property type="entry name" value="ARID-like"/>
    <property type="match status" value="1"/>
</dbReference>
<feature type="region of interest" description="Disordered" evidence="17">
    <location>
        <begin position="295"/>
        <end position="323"/>
    </location>
</feature>
<gene>
    <name evidence="22" type="ORF">C6P40_005055</name>
</gene>
<feature type="region of interest" description="Disordered" evidence="17">
    <location>
        <begin position="2128"/>
        <end position="2173"/>
    </location>
</feature>
<feature type="region of interest" description="Disordered" evidence="17">
    <location>
        <begin position="1761"/>
        <end position="1780"/>
    </location>
</feature>
<keyword evidence="4" id="KW-0408">Iron</keyword>
<evidence type="ECO:0000259" key="21">
    <source>
        <dbReference type="PROSITE" id="PS51184"/>
    </source>
</evidence>
<dbReference type="InterPro" id="IPR019787">
    <property type="entry name" value="Znf_PHD-finger"/>
</dbReference>
<dbReference type="Proteomes" id="UP000697127">
    <property type="component" value="Unassembled WGS sequence"/>
</dbReference>
<feature type="compositionally biased region" description="Basic and acidic residues" evidence="17">
    <location>
        <begin position="2133"/>
        <end position="2173"/>
    </location>
</feature>
<dbReference type="GO" id="GO:0010468">
    <property type="term" value="P:regulation of gene expression"/>
    <property type="evidence" value="ECO:0007669"/>
    <property type="project" value="TreeGrafter"/>
</dbReference>
<comment type="caution">
    <text evidence="22">The sequence shown here is derived from an EMBL/GenBank/DDBJ whole genome shotgun (WGS) entry which is preliminary data.</text>
</comment>
<reference evidence="22" key="1">
    <citation type="submission" date="2020-11" db="EMBL/GenBank/DDBJ databases">
        <title>Kefir isolates.</title>
        <authorList>
            <person name="Marcisauskas S."/>
            <person name="Kim Y."/>
            <person name="Blasche S."/>
        </authorList>
    </citation>
    <scope>NUCLEOTIDE SEQUENCE</scope>
    <source>
        <strain evidence="22">Olga-1</strain>
    </source>
</reference>
<evidence type="ECO:0000259" key="19">
    <source>
        <dbReference type="PROSITE" id="PS51011"/>
    </source>
</evidence>
<dbReference type="CDD" id="cd16100">
    <property type="entry name" value="ARID"/>
    <property type="match status" value="1"/>
</dbReference>
<dbReference type="Gene3D" id="3.30.40.10">
    <property type="entry name" value="Zinc/RING finger domain, C3HC4 (zinc finger)"/>
    <property type="match status" value="1"/>
</dbReference>
<dbReference type="InterPro" id="IPR002524">
    <property type="entry name" value="Cation_efflux"/>
</dbReference>
<feature type="region of interest" description="Disordered" evidence="17">
    <location>
        <begin position="1688"/>
        <end position="1709"/>
    </location>
</feature>
<evidence type="ECO:0000256" key="6">
    <source>
        <dbReference type="ARBA" id="ARBA00022496"/>
    </source>
</evidence>
<dbReference type="GO" id="GO:0000785">
    <property type="term" value="C:chromatin"/>
    <property type="evidence" value="ECO:0007669"/>
    <property type="project" value="TreeGrafter"/>
</dbReference>
<keyword evidence="11" id="KW-1133">Transmembrane helix</keyword>
<evidence type="ECO:0000256" key="13">
    <source>
        <dbReference type="ARBA" id="ARBA00023136"/>
    </source>
</evidence>
<keyword evidence="12" id="KW-0406">Ion transport</keyword>
<dbReference type="PROSITE" id="PS51184">
    <property type="entry name" value="JMJC"/>
    <property type="match status" value="1"/>
</dbReference>
<keyword evidence="10" id="KW-0862">Zinc</keyword>
<evidence type="ECO:0000256" key="1">
    <source>
        <dbReference type="ARBA" id="ARBA00004123"/>
    </source>
</evidence>
<dbReference type="GO" id="GO:0006338">
    <property type="term" value="P:chromatin remodeling"/>
    <property type="evidence" value="ECO:0007669"/>
    <property type="project" value="TreeGrafter"/>
</dbReference>
<accession>A0A9P7BG00</accession>
<evidence type="ECO:0000256" key="15">
    <source>
        <dbReference type="ARBA" id="ARBA00055037"/>
    </source>
</evidence>
<dbReference type="GO" id="GO:0005739">
    <property type="term" value="C:mitochondrion"/>
    <property type="evidence" value="ECO:0007669"/>
    <property type="project" value="UniProtKB-ARBA"/>
</dbReference>
<evidence type="ECO:0000256" key="5">
    <source>
        <dbReference type="ARBA" id="ARBA00022448"/>
    </source>
</evidence>
<dbReference type="PROSITE" id="PS51011">
    <property type="entry name" value="ARID"/>
    <property type="match status" value="1"/>
</dbReference>
<keyword evidence="8" id="KW-0479">Metal-binding</keyword>
<dbReference type="GO" id="GO:0005634">
    <property type="term" value="C:nucleus"/>
    <property type="evidence" value="ECO:0007669"/>
    <property type="project" value="UniProtKB-SubCell"/>
</dbReference>
<evidence type="ECO:0000256" key="10">
    <source>
        <dbReference type="ARBA" id="ARBA00022833"/>
    </source>
</evidence>
<dbReference type="Pfam" id="PF00628">
    <property type="entry name" value="PHD"/>
    <property type="match status" value="1"/>
</dbReference>
<sequence>MSEENDHFNRSIDSEYTKIEESILGQEVDIDHSKSADEINVDSNSNKFIAPPKTISSLNSPSSLDVDSLLVNSDLGLNSNKRHLDDDDDDDLGESEAIKKQQLEHVIATAVATASVNADDSDDLSINFDHTELKNNQPYDFNLKLSLDPPCDTSDVNVSNPANTTTNTENNIVINNNISNNKIVVASVFNPSATNLNPDSKSKVIKFAPNRTTDNIKKPHLLLTNPNSRKCKREPTKGPPKNSRFFKVYTLDGSSKISKPSSIHHYNPYRYPQNRSKLNPHPDFIKSKKDEILPDIPASDIPTTDNISEETSNNINNSNSPYSHKIPELKPTMEEFEDIYSYIESIKDIGEKYGAVKIIPPKEFSPKFSINLESFWIKSKRQLWRSSSEELNARYEFYRQLKVCLKAKSNYSIHKLPCIDKRAIDLYRLFRVVTLRGGFENCCNEKLWAQIGRELGFYGKISSSLSSSIKSVYQKYLLFWENECKEKNLDFLNISRNDESSSLMSAEKAKDSSDIPVILGSSSSFIRSRETLLNAGFSTYFDQSTTQKKGITLSDLQTLPDYDFYQWSGPLLPEDTDPSELKISSLYTLKQFHDKSRILKSQVLNKFHSNDHNKFDNINYLENTYWKLLENPDVMFETEVSFGQSTNIHDSSYEYKFLTEKNSDLSDSILSSLNFNNTTISDGSLLQFANSDSDSIFHSYLNFSMFYGTQSWSLEDHWLYNIDYHYLGDAKSIYVIPPAYQKKYEELIIERQENRKKERINTIDSYLLFEREIGSMDIYNACIENQVCYDMNLPRSRPNDLGFEPMINIDSIPIRYNSDLIFSPEFLKKKGIPVYHTFQEVGNFIIKFPKAYSCHFSLGTSITEAVNIANTSWVNESINASLWLQKQFIPNKFSTFSMLLTAARESNDIKILKNIKPVLENLIKNEINKRNEIRKLIKEVKFSSNCNSINHLNDLRGDINEIGNSQDIIDNDEETVGTKLAFKLGNWNKVTDFDMADMFPTFVCAKNSGNKQSNFTISMDGYLKFEENDSNNNNNNNNNNNKKYVFELISLVDDEYLIESIDFINDKLINIKDWFTKYHDILSGHAIPPIDKSEKIYKQGEILFNEKNLKIEEFDLIEEHAFKQFKFLKKEILFIKKWMKKVKLFYEMKNKGVKQLLPFKKFKQLVEDIKFITISTKEIEEIKNLANEIIEFENIVKEPLERYKEYKDNIIELKRLFNLGSKFGVELESFKLLDKIITRTNWIEFINNDIKNINDLENAVQQGKKYSPKNENDLKLLNDIIIKYEKSKELYEKFKKIKEIKEEKISIKEIKELIIKCDDLPLNEIKEYFKKLEKEYEIINDTIIPFINLIKEKNESIKEENNFINKVEKYLKYYERINKEISIEKIKNCLWVLEKIKDFEDNFKILSEQVIKNPVKINKEIKEKFSNLLNFGKFSNNDNDDFKFNNMSKIDCLNYLTRYNLDLLKSNEDKYCVCRQMHEGNMVECEHCKEWFHFNCIGYTNEENKYICPLCDYESKYITTKNFYSDVNAKIKFEEMYSFSNLMMENSCILTDYEIKFLEIVLKIFKVYKKLIKDNKIKEFINDKGEEEMIILETDKNKIRKLLQKIGGCTYGVGLNGFNTWNWNIISKGSFSTTHLKLHSHSHSESHSHSHGDEPENNVHHYYEYTPNQGTKKTATFVDGKKIIPEDDDLVPKRKTNGHHHVHSHSEYPEMESMDLNGEDFTINVNPKRNTLWTKIKHFFNPNSPLSEMMGPPDLHLKNDNNQNNHSILNHSHSHASDEETMKLYDPKNLANEGVKITWIGFGVNCSMAITKFIGGFYFHSQALIADAIHAVGDLISDVLTLTTVRFTNKKADALYPFGYGKIETFGSFTVSFILLYAGFQIGWSSLYEIIAPIIPNTLNDLFSMIPTHSHSHGVNEMLSHDHNHDHDHNGINSEVANINAAWLALASIGVKEWLFRATRKVGERLNSKVLIANAWHHRVDSLTSVVAVATISTGYFLNIYWLDSIGGLLVSMLIMKVGISGVVQSFKELIDKAIPISDKRYTNIEDSINVILMKKDNHILIRELSVLPSGTNLNIVLKLGVSPFDKTYENQLTLEQMGSIGEFLKAELIKEFHNIKHVSIQFVSNNNNNVEKNNESKTEINSIKNDKAEEEKHEHTIHEHSLEHTHAHSDKQ</sequence>
<feature type="compositionally biased region" description="Low complexity" evidence="17">
    <location>
        <begin position="1761"/>
        <end position="1771"/>
    </location>
</feature>
<dbReference type="PANTHER" id="PTHR10694">
    <property type="entry name" value="LYSINE-SPECIFIC DEMETHYLASE"/>
    <property type="match status" value="1"/>
</dbReference>
<dbReference type="InterPro" id="IPR019786">
    <property type="entry name" value="Zinc_finger_PHD-type_CS"/>
</dbReference>
<dbReference type="PROSITE" id="PS50016">
    <property type="entry name" value="ZF_PHD_2"/>
    <property type="match status" value="1"/>
</dbReference>
<dbReference type="SMART" id="SM00558">
    <property type="entry name" value="JmjC"/>
    <property type="match status" value="1"/>
</dbReference>
<evidence type="ECO:0000313" key="22">
    <source>
        <dbReference type="EMBL" id="KAG0689446.1"/>
    </source>
</evidence>
<dbReference type="GO" id="GO:0003677">
    <property type="term" value="F:DNA binding"/>
    <property type="evidence" value="ECO:0007669"/>
    <property type="project" value="InterPro"/>
</dbReference>
<dbReference type="SMART" id="SM00501">
    <property type="entry name" value="BRIGHT"/>
    <property type="match status" value="1"/>
</dbReference>
<feature type="compositionally biased region" description="Low complexity" evidence="17">
    <location>
        <begin position="309"/>
        <end position="320"/>
    </location>
</feature>
<feature type="compositionally biased region" description="Basic residues" evidence="17">
    <location>
        <begin position="1693"/>
        <end position="1703"/>
    </location>
</feature>
<evidence type="ECO:0000259" key="18">
    <source>
        <dbReference type="PROSITE" id="PS50016"/>
    </source>
</evidence>
<evidence type="ECO:0000256" key="14">
    <source>
        <dbReference type="ARBA" id="ARBA00023242"/>
    </source>
</evidence>
<protein>
    <submittedName>
        <fullName evidence="22">Uncharacterized protein</fullName>
    </submittedName>
</protein>
<dbReference type="InterPro" id="IPR036431">
    <property type="entry name" value="ARID_dom_sf"/>
</dbReference>
<feature type="domain" description="PHD-type" evidence="18">
    <location>
        <begin position="1469"/>
        <end position="1514"/>
    </location>
</feature>
<comment type="function">
    <text evidence="15">Mitochondrial metal transporter involved in mitochondrial iron accumulation.</text>
</comment>
<dbReference type="SUPFAM" id="SSF57903">
    <property type="entry name" value="FYVE/PHD zinc finger"/>
    <property type="match status" value="1"/>
</dbReference>
<dbReference type="GO" id="GO:0006879">
    <property type="term" value="P:intracellular iron ion homeostasis"/>
    <property type="evidence" value="ECO:0007669"/>
    <property type="project" value="UniProtKB-KW"/>
</dbReference>